<keyword evidence="3" id="KW-0004">4Fe-4S</keyword>
<evidence type="ECO:0000259" key="14">
    <source>
        <dbReference type="PROSITE" id="PS51918"/>
    </source>
</evidence>
<keyword evidence="4" id="KW-0963">Cytoplasm</keyword>
<name>A0A9P6UJT6_9FUNG</name>
<feature type="domain" description="Radical SAM core" evidence="14">
    <location>
        <begin position="200"/>
        <end position="444"/>
    </location>
</feature>
<gene>
    <name evidence="15" type="ORF">BGZ97_000895</name>
</gene>
<dbReference type="CDD" id="cd01335">
    <property type="entry name" value="Radical_SAM"/>
    <property type="match status" value="1"/>
</dbReference>
<comment type="subcellular location">
    <subcellularLocation>
        <location evidence="2">Cytoplasm</location>
    </subcellularLocation>
</comment>
<evidence type="ECO:0000256" key="12">
    <source>
        <dbReference type="ARBA" id="ARBA00023014"/>
    </source>
</evidence>
<evidence type="ECO:0000256" key="8">
    <source>
        <dbReference type="ARBA" id="ARBA00022691"/>
    </source>
</evidence>
<evidence type="ECO:0000256" key="4">
    <source>
        <dbReference type="ARBA" id="ARBA00022490"/>
    </source>
</evidence>
<dbReference type="GO" id="GO:0030488">
    <property type="term" value="P:tRNA methylation"/>
    <property type="evidence" value="ECO:0007669"/>
    <property type="project" value="InterPro"/>
</dbReference>
<organism evidence="15 16">
    <name type="scientific">Linnemannia gamsii</name>
    <dbReference type="NCBI Taxonomy" id="64522"/>
    <lineage>
        <taxon>Eukaryota</taxon>
        <taxon>Fungi</taxon>
        <taxon>Fungi incertae sedis</taxon>
        <taxon>Mucoromycota</taxon>
        <taxon>Mortierellomycotina</taxon>
        <taxon>Mortierellomycetes</taxon>
        <taxon>Mortierellales</taxon>
        <taxon>Mortierellaceae</taxon>
        <taxon>Linnemannia</taxon>
    </lineage>
</organism>
<evidence type="ECO:0000256" key="6">
    <source>
        <dbReference type="ARBA" id="ARBA00022603"/>
    </source>
</evidence>
<dbReference type="SFLD" id="SFLDG01062">
    <property type="entry name" value="methyltransferase_(Class_A)"/>
    <property type="match status" value="1"/>
</dbReference>
<evidence type="ECO:0000256" key="11">
    <source>
        <dbReference type="ARBA" id="ARBA00023004"/>
    </source>
</evidence>
<keyword evidence="6" id="KW-0489">Methyltransferase</keyword>
<evidence type="ECO:0000256" key="10">
    <source>
        <dbReference type="ARBA" id="ARBA00022723"/>
    </source>
</evidence>
<dbReference type="GO" id="GO:0046872">
    <property type="term" value="F:metal ion binding"/>
    <property type="evidence" value="ECO:0007669"/>
    <property type="project" value="UniProtKB-KW"/>
</dbReference>
<accession>A0A9P6UJT6</accession>
<dbReference type="Gene3D" id="1.10.150.530">
    <property type="match status" value="1"/>
</dbReference>
<keyword evidence="16" id="KW-1185">Reference proteome</keyword>
<evidence type="ECO:0000256" key="13">
    <source>
        <dbReference type="SAM" id="MobiDB-lite"/>
    </source>
</evidence>
<dbReference type="PROSITE" id="PS51918">
    <property type="entry name" value="RADICAL_SAM"/>
    <property type="match status" value="1"/>
</dbReference>
<dbReference type="InterPro" id="IPR007197">
    <property type="entry name" value="rSAM"/>
</dbReference>
<evidence type="ECO:0000256" key="7">
    <source>
        <dbReference type="ARBA" id="ARBA00022679"/>
    </source>
</evidence>
<dbReference type="SFLD" id="SFLDS00029">
    <property type="entry name" value="Radical_SAM"/>
    <property type="match status" value="1"/>
</dbReference>
<reference evidence="15" key="1">
    <citation type="journal article" date="2020" name="Fungal Divers.">
        <title>Resolving the Mortierellaceae phylogeny through synthesis of multi-gene phylogenetics and phylogenomics.</title>
        <authorList>
            <person name="Vandepol N."/>
            <person name="Liber J."/>
            <person name="Desiro A."/>
            <person name="Na H."/>
            <person name="Kennedy M."/>
            <person name="Barry K."/>
            <person name="Grigoriev I.V."/>
            <person name="Miller A.N."/>
            <person name="O'Donnell K."/>
            <person name="Stajich J.E."/>
            <person name="Bonito G."/>
        </authorList>
    </citation>
    <scope>NUCLEOTIDE SEQUENCE</scope>
    <source>
        <strain evidence="15">NVP60</strain>
    </source>
</reference>
<evidence type="ECO:0000313" key="15">
    <source>
        <dbReference type="EMBL" id="KAG0306047.1"/>
    </source>
</evidence>
<dbReference type="InterPro" id="IPR013785">
    <property type="entry name" value="Aldolase_TIM"/>
</dbReference>
<keyword evidence="11" id="KW-0408">Iron</keyword>
<evidence type="ECO:0000256" key="2">
    <source>
        <dbReference type="ARBA" id="ARBA00004496"/>
    </source>
</evidence>
<dbReference type="InterPro" id="IPR058240">
    <property type="entry name" value="rSAM_sf"/>
</dbReference>
<dbReference type="InterPro" id="IPR004383">
    <property type="entry name" value="rRNA_lsu_MTrfase_RlmN/Cfr"/>
</dbReference>
<dbReference type="HAMAP" id="MF_01849">
    <property type="entry name" value="RNA_methyltr_RlmN"/>
    <property type="match status" value="1"/>
</dbReference>
<evidence type="ECO:0000256" key="1">
    <source>
        <dbReference type="ARBA" id="ARBA00001966"/>
    </source>
</evidence>
<keyword evidence="9" id="KW-0819">tRNA processing</keyword>
<evidence type="ECO:0000256" key="3">
    <source>
        <dbReference type="ARBA" id="ARBA00022485"/>
    </source>
</evidence>
<evidence type="ECO:0000256" key="9">
    <source>
        <dbReference type="ARBA" id="ARBA00022694"/>
    </source>
</evidence>
<feature type="region of interest" description="Disordered" evidence="13">
    <location>
        <begin position="47"/>
        <end position="79"/>
    </location>
</feature>
<comment type="caution">
    <text evidence="15">The sequence shown here is derived from an EMBL/GenBank/DDBJ whole genome shotgun (WGS) entry which is preliminary data.</text>
</comment>
<dbReference type="Pfam" id="PF04055">
    <property type="entry name" value="Radical_SAM"/>
    <property type="match status" value="1"/>
</dbReference>
<feature type="compositionally biased region" description="Low complexity" evidence="13">
    <location>
        <begin position="47"/>
        <end position="62"/>
    </location>
</feature>
<dbReference type="AlphaFoldDB" id="A0A9P6UJT6"/>
<dbReference type="GO" id="GO:0005737">
    <property type="term" value="C:cytoplasm"/>
    <property type="evidence" value="ECO:0007669"/>
    <property type="project" value="UniProtKB-SubCell"/>
</dbReference>
<dbReference type="SUPFAM" id="SSF102114">
    <property type="entry name" value="Radical SAM enzymes"/>
    <property type="match status" value="1"/>
</dbReference>
<evidence type="ECO:0000256" key="5">
    <source>
        <dbReference type="ARBA" id="ARBA00022552"/>
    </source>
</evidence>
<protein>
    <recommendedName>
        <fullName evidence="14">Radical SAM core domain-containing protein</fullName>
    </recommendedName>
</protein>
<dbReference type="PANTHER" id="PTHR30544">
    <property type="entry name" value="23S RRNA METHYLTRANSFERASE"/>
    <property type="match status" value="1"/>
</dbReference>
<keyword evidence="5" id="KW-0698">rRNA processing</keyword>
<dbReference type="EMBL" id="JAAAIN010001173">
    <property type="protein sequence ID" value="KAG0306047.1"/>
    <property type="molecule type" value="Genomic_DNA"/>
</dbReference>
<dbReference type="GO" id="GO:0070475">
    <property type="term" value="P:rRNA base methylation"/>
    <property type="evidence" value="ECO:0007669"/>
    <property type="project" value="InterPro"/>
</dbReference>
<dbReference type="InterPro" id="IPR048641">
    <property type="entry name" value="RlmN_N"/>
</dbReference>
<proteinExistence type="inferred from homology"/>
<dbReference type="InterPro" id="IPR027492">
    <property type="entry name" value="RNA_MTrfase_RlmN"/>
</dbReference>
<dbReference type="InterPro" id="IPR040072">
    <property type="entry name" value="Methyltransferase_A"/>
</dbReference>
<dbReference type="NCBIfam" id="TIGR00048">
    <property type="entry name" value="rRNA_mod_RlmN"/>
    <property type="match status" value="1"/>
</dbReference>
<dbReference type="Pfam" id="PF21016">
    <property type="entry name" value="RlmN_N"/>
    <property type="match status" value="1"/>
</dbReference>
<keyword evidence="8" id="KW-0949">S-adenosyl-L-methionine</keyword>
<dbReference type="Gene3D" id="3.20.20.70">
    <property type="entry name" value="Aldolase class I"/>
    <property type="match status" value="1"/>
</dbReference>
<dbReference type="GO" id="GO:0008173">
    <property type="term" value="F:RNA methyltransferase activity"/>
    <property type="evidence" value="ECO:0007669"/>
    <property type="project" value="InterPro"/>
</dbReference>
<sequence>MASHSLWKQCTSSGKYHLISHSQSRVATHWKPSTFLRTHIATYSSFRSNYNNDNSNNSNTTSRRPRTFDSTSHRNKPVAVNPRLDTAHLSNSAPPVRDWDKKNLIGLSLDQLKDELKSIPGVKSYTAGQIWRFLYQRGVTSIDEMLNIPKSIKDELNENYTINYGRVVSDHVSPTDGTRKLLVGFKDPKAMVESVFIPMNGPRGTQCISSQVGCSLACTFCHTGTQKLLRNLTPGEIISQYMIPAKDYGDLPLVKNVQRNVSNIVFMGQGEPLYNWRNVKQAIEILTDKDGIGMSKSKITVSTSGVAPGLAKLAELGGISLAISLHATNDSLRDEIVPINKTFPIKVLMEACADYAKKMESCNRDSQRITFEYVMLKDVNDSFQEARALADLLRDIPSHVNLIPFNPWPGSQYVSSPRDHIVGFSRIVENLGVPTTIRWPRGLDVMGACGQLKTTYDQTKLAQ</sequence>
<keyword evidence="10" id="KW-0479">Metal-binding</keyword>
<keyword evidence="12" id="KW-0411">Iron-sulfur</keyword>
<dbReference type="SFLD" id="SFLDF00275">
    <property type="entry name" value="adenosine_C2_methyltransferase"/>
    <property type="match status" value="1"/>
</dbReference>
<comment type="cofactor">
    <cofactor evidence="1">
        <name>[4Fe-4S] cluster</name>
        <dbReference type="ChEBI" id="CHEBI:49883"/>
    </cofactor>
</comment>
<dbReference type="OrthoDB" id="538249at2759"/>
<keyword evidence="7" id="KW-0808">Transferase</keyword>
<dbReference type="Proteomes" id="UP000823405">
    <property type="component" value="Unassembled WGS sequence"/>
</dbReference>
<evidence type="ECO:0000313" key="16">
    <source>
        <dbReference type="Proteomes" id="UP000823405"/>
    </source>
</evidence>
<dbReference type="GO" id="GO:0051539">
    <property type="term" value="F:4 iron, 4 sulfur cluster binding"/>
    <property type="evidence" value="ECO:0007669"/>
    <property type="project" value="UniProtKB-KW"/>
</dbReference>
<dbReference type="PANTHER" id="PTHR30544:SF5">
    <property type="entry name" value="RADICAL SAM CORE DOMAIN-CONTAINING PROTEIN"/>
    <property type="match status" value="1"/>
</dbReference>